<name>A0A1G9N602_9ACTN</name>
<dbReference type="InterPro" id="IPR029479">
    <property type="entry name" value="Nitroreductase"/>
</dbReference>
<reference evidence="5 6" key="1">
    <citation type="submission" date="2016-10" db="EMBL/GenBank/DDBJ databases">
        <authorList>
            <person name="de Groot N.N."/>
        </authorList>
    </citation>
    <scope>NUCLEOTIDE SEQUENCE [LARGE SCALE GENOMIC DNA]</scope>
    <source>
        <strain evidence="5 6">CGMCC 1.9159</strain>
    </source>
</reference>
<dbReference type="GO" id="GO:0016491">
    <property type="term" value="F:oxidoreductase activity"/>
    <property type="evidence" value="ECO:0007669"/>
    <property type="project" value="UniProtKB-KW"/>
</dbReference>
<evidence type="ECO:0000256" key="1">
    <source>
        <dbReference type="ARBA" id="ARBA00022630"/>
    </source>
</evidence>
<dbReference type="InterPro" id="IPR050627">
    <property type="entry name" value="Nitroreductase/BluB"/>
</dbReference>
<dbReference type="STRING" id="686624.SAMN04488242_2918"/>
<gene>
    <name evidence="5" type="ORF">SAMN04488242_2918</name>
</gene>
<dbReference type="EMBL" id="FNGP01000007">
    <property type="protein sequence ID" value="SDL81813.1"/>
    <property type="molecule type" value="Genomic_DNA"/>
</dbReference>
<keyword evidence="1" id="KW-0285">Flavoprotein</keyword>
<protein>
    <submittedName>
        <fullName evidence="5">Nitroreductase</fullName>
    </submittedName>
</protein>
<organism evidence="5 6">
    <name type="scientific">Tessaracoccus oleiagri</name>
    <dbReference type="NCBI Taxonomy" id="686624"/>
    <lineage>
        <taxon>Bacteria</taxon>
        <taxon>Bacillati</taxon>
        <taxon>Actinomycetota</taxon>
        <taxon>Actinomycetes</taxon>
        <taxon>Propionibacteriales</taxon>
        <taxon>Propionibacteriaceae</taxon>
        <taxon>Tessaracoccus</taxon>
    </lineage>
</organism>
<dbReference type="Pfam" id="PF00881">
    <property type="entry name" value="Nitroreductase"/>
    <property type="match status" value="1"/>
</dbReference>
<dbReference type="Gene3D" id="3.40.109.10">
    <property type="entry name" value="NADH Oxidase"/>
    <property type="match status" value="1"/>
</dbReference>
<dbReference type="PANTHER" id="PTHR23026">
    <property type="entry name" value="NADPH NITROREDUCTASE"/>
    <property type="match status" value="1"/>
</dbReference>
<dbReference type="InterPro" id="IPR000415">
    <property type="entry name" value="Nitroreductase-like"/>
</dbReference>
<feature type="domain" description="Nitroreductase" evidence="4">
    <location>
        <begin position="174"/>
        <end position="315"/>
    </location>
</feature>
<evidence type="ECO:0000256" key="2">
    <source>
        <dbReference type="ARBA" id="ARBA00022643"/>
    </source>
</evidence>
<keyword evidence="3" id="KW-0560">Oxidoreductase</keyword>
<dbReference type="AlphaFoldDB" id="A0A1G9N602"/>
<evidence type="ECO:0000313" key="5">
    <source>
        <dbReference type="EMBL" id="SDL81813.1"/>
    </source>
</evidence>
<keyword evidence="2" id="KW-0288">FMN</keyword>
<dbReference type="Proteomes" id="UP000199475">
    <property type="component" value="Unassembled WGS sequence"/>
</dbReference>
<sequence>MNIREQVVAVAPEWALKRARSVFKALVGRRVQRYDATLFRRYRLRRVTGANLSQLEGKLTFHAHAIEKGLSHSVLRPHFGRTALTQLAFAMEEYSRQGYGRERRTYKNALSAIGAYAQAHRELGLEPSLLSEIFDEVTLAYAESSSDDLAGVTVLEGSSKKDNGVKNFKALFEGRYSVREFADGPLSVERILPALNLSRKAPSVCNRQASRVKIVTDAVLIDKVLKIQGGMTGYATPPALLVVTTDLAAFLEPTERNQPFIDGGIYTMALLLALEHEELAACPLNAMMTGRNEDRVKSLLGIPVSERLIVFLAVGEFPRSVKVPMSFRLPVDDVVRLPVDDVVSHISE</sequence>
<dbReference type="SUPFAM" id="SSF55469">
    <property type="entry name" value="FMN-dependent nitroreductase-like"/>
    <property type="match status" value="1"/>
</dbReference>
<evidence type="ECO:0000256" key="3">
    <source>
        <dbReference type="ARBA" id="ARBA00023002"/>
    </source>
</evidence>
<dbReference type="CDD" id="cd02062">
    <property type="entry name" value="Nitro_FMN_reductase"/>
    <property type="match status" value="1"/>
</dbReference>
<proteinExistence type="predicted"/>
<accession>A0A1G9N602</accession>
<keyword evidence="6" id="KW-1185">Reference proteome</keyword>
<dbReference type="PANTHER" id="PTHR23026:SF90">
    <property type="entry name" value="IODOTYROSINE DEIODINASE 1"/>
    <property type="match status" value="1"/>
</dbReference>
<evidence type="ECO:0000259" key="4">
    <source>
        <dbReference type="Pfam" id="PF00881"/>
    </source>
</evidence>
<evidence type="ECO:0000313" key="6">
    <source>
        <dbReference type="Proteomes" id="UP000199475"/>
    </source>
</evidence>